<dbReference type="PANTHER" id="PTHR10357">
    <property type="entry name" value="ALPHA-AMYLASE FAMILY MEMBER"/>
    <property type="match status" value="1"/>
</dbReference>
<evidence type="ECO:0000313" key="2">
    <source>
        <dbReference type="EMBL" id="SEW44057.1"/>
    </source>
</evidence>
<dbReference type="InterPro" id="IPR012767">
    <property type="entry name" value="Trehalose_TreY"/>
</dbReference>
<feature type="domain" description="Glycosyl hydrolase family 13 catalytic" evidence="1">
    <location>
        <begin position="10"/>
        <end position="471"/>
    </location>
</feature>
<proteinExistence type="predicted"/>
<dbReference type="PANTHER" id="PTHR10357:SF216">
    <property type="entry name" value="MALTOOLIGOSYL TREHALOSE SYNTHASE-RELATED"/>
    <property type="match status" value="1"/>
</dbReference>
<keyword evidence="3" id="KW-1185">Reference proteome</keyword>
<dbReference type="CDD" id="cd11336">
    <property type="entry name" value="AmyAc_MTSase"/>
    <property type="match status" value="1"/>
</dbReference>
<accession>A0A1I0RRS8</accession>
<name>A0A1I0RRS8_9BACT</name>
<dbReference type="InterPro" id="IPR017853">
    <property type="entry name" value="GH"/>
</dbReference>
<evidence type="ECO:0000259" key="1">
    <source>
        <dbReference type="SMART" id="SM00642"/>
    </source>
</evidence>
<protein>
    <submittedName>
        <fullName evidence="2">Maltooligosyl trehalose synthase</fullName>
    </submittedName>
</protein>
<dbReference type="GO" id="GO:0030980">
    <property type="term" value="P:alpha-glucan catabolic process"/>
    <property type="evidence" value="ECO:0007669"/>
    <property type="project" value="TreeGrafter"/>
</dbReference>
<dbReference type="AlphaFoldDB" id="A0A1I0RRS8"/>
<dbReference type="RefSeq" id="WP_177192199.1">
    <property type="nucleotide sequence ID" value="NZ_FOJG01000001.1"/>
</dbReference>
<dbReference type="GO" id="GO:0005992">
    <property type="term" value="P:trehalose biosynthetic process"/>
    <property type="evidence" value="ECO:0007669"/>
    <property type="project" value="TreeGrafter"/>
</dbReference>
<reference evidence="3" key="1">
    <citation type="submission" date="2016-10" db="EMBL/GenBank/DDBJ databases">
        <authorList>
            <person name="Varghese N."/>
            <person name="Submissions S."/>
        </authorList>
    </citation>
    <scope>NUCLEOTIDE SEQUENCE [LARGE SCALE GENOMIC DNA]</scope>
    <source>
        <strain evidence="3">DSM 3695</strain>
    </source>
</reference>
<dbReference type="Gene3D" id="3.20.20.80">
    <property type="entry name" value="Glycosidases"/>
    <property type="match status" value="4"/>
</dbReference>
<dbReference type="EMBL" id="FOJG01000001">
    <property type="protein sequence ID" value="SEW44057.1"/>
    <property type="molecule type" value="Genomic_DNA"/>
</dbReference>
<evidence type="ECO:0000313" key="3">
    <source>
        <dbReference type="Proteomes" id="UP000199310"/>
    </source>
</evidence>
<sequence length="879" mass="101279">MKTDTNLPLTTYRIQFNETFTFRHLEEILDYLQQLGITTIYASPIFDAVPGSMHGYDGINPHRINPAIGTLEDLRRISASLQQRGMSWVQDIVPNHMALHPGNAWLMDALERGPVSPWYHFFDIDWEHHDPRLHGRLMIPFLGQPLTEAIAAKQIRLAVSENGFVIDAAGMSFPLSAPAYDILLDAFEELQPEIKALLQQLKHDIHLHLPAAEWQQRKQALFAGHTPDDFLAQVNHHEALLHLLLEHQFYLLTYWRETEQQLNYRRFFTVNGLITLRMEDKAVFDTWHRFLLELYGEGLIQGWRIDHIDGLLEPAMYIRRLREAFGEDCYIIAEKILAEGESLPGDWKLNGTTGYEFLADVNHLLTNTLGEEKISRFYRGQFPELAKYGQLVQQKKTMILQTQLGAEWDNLVWLLFQYQLAPRQTDRQKLKAALGLWMVCMPVYRIYPESWPLPPGDVSVLETALALAADHAPALSEEFRLLHTWWQEDYERPSVALKFLKRMMQFTGPLMAKGVEDTVFYVYNALLSHNEVGDAPVGHHCSPAAFHERSIRRQQQFPGALNTTATHDTKRGEDARIRINMLTLLPDTWIQQLQQWHEMNSSFGEAALPAKNDEFFIYQSIIGGYPENEDLSEDFIQRLSDFLIKALREAKERSNWAAPDEDYENTCLAFIQRLFDPSHTFIESIRAFMEKIHPRAAQYALSQQVLKITAPGVPDIYQGCELWDFSFVDPDNRRLVDYISRMNMLSLLQQQEQEDRVALFKLLTENRRLGWEKMFVVSKALAFRKANGALFQQGDYIALSGQQDPLIAYARQYGNDQCIVLAALPEEVVFEQRYLLLDSAFQGQWQDIFTGESIGAVDGKLPLALLDRFPVALLKKISD</sequence>
<dbReference type="Proteomes" id="UP000199310">
    <property type="component" value="Unassembled WGS sequence"/>
</dbReference>
<dbReference type="SMART" id="SM00642">
    <property type="entry name" value="Aamy"/>
    <property type="match status" value="1"/>
</dbReference>
<organism evidence="2 3">
    <name type="scientific">Chitinophaga arvensicola</name>
    <dbReference type="NCBI Taxonomy" id="29529"/>
    <lineage>
        <taxon>Bacteria</taxon>
        <taxon>Pseudomonadati</taxon>
        <taxon>Bacteroidota</taxon>
        <taxon>Chitinophagia</taxon>
        <taxon>Chitinophagales</taxon>
        <taxon>Chitinophagaceae</taxon>
        <taxon>Chitinophaga</taxon>
    </lineage>
</organism>
<dbReference type="GO" id="GO:0047470">
    <property type="term" value="F:(1,4)-alpha-D-glucan 1-alpha-D-glucosylmutase activity"/>
    <property type="evidence" value="ECO:0007669"/>
    <property type="project" value="TreeGrafter"/>
</dbReference>
<dbReference type="NCBIfam" id="TIGR02401">
    <property type="entry name" value="trehalose_TreY"/>
    <property type="match status" value="1"/>
</dbReference>
<dbReference type="SUPFAM" id="SSF51445">
    <property type="entry name" value="(Trans)glycosidases"/>
    <property type="match status" value="1"/>
</dbReference>
<gene>
    <name evidence="2" type="ORF">SAMN04488122_3289</name>
</gene>
<dbReference type="STRING" id="29529.SAMN04488122_3289"/>
<dbReference type="Gene3D" id="3.30.1590.10">
    <property type="entry name" value="Maltooligosyl trehalose synthase, domain 2"/>
    <property type="match status" value="1"/>
</dbReference>
<dbReference type="Pfam" id="PF00128">
    <property type="entry name" value="Alpha-amylase"/>
    <property type="match status" value="1"/>
</dbReference>
<dbReference type="InterPro" id="IPR006047">
    <property type="entry name" value="GH13_cat_dom"/>
</dbReference>